<feature type="transmembrane region" description="Helical" evidence="1">
    <location>
        <begin position="171"/>
        <end position="191"/>
    </location>
</feature>
<keyword evidence="1" id="KW-0472">Membrane</keyword>
<name>A0ABU5R2V4_9PSEU</name>
<gene>
    <name evidence="2" type="ORF">VA596_08870</name>
</gene>
<accession>A0ABU5R2V4</accession>
<protein>
    <recommendedName>
        <fullName evidence="4">DUF998 domain-containing protein</fullName>
    </recommendedName>
</protein>
<feature type="transmembrane region" description="Helical" evidence="1">
    <location>
        <begin position="275"/>
        <end position="296"/>
    </location>
</feature>
<keyword evidence="1" id="KW-1133">Transmembrane helix</keyword>
<feature type="transmembrane region" description="Helical" evidence="1">
    <location>
        <begin position="253"/>
        <end position="269"/>
    </location>
</feature>
<dbReference type="EMBL" id="JAYFSI010000001">
    <property type="protein sequence ID" value="MEA5359646.1"/>
    <property type="molecule type" value="Genomic_DNA"/>
</dbReference>
<proteinExistence type="predicted"/>
<evidence type="ECO:0000256" key="1">
    <source>
        <dbReference type="SAM" id="Phobius"/>
    </source>
</evidence>
<comment type="caution">
    <text evidence="2">The sequence shown here is derived from an EMBL/GenBank/DDBJ whole genome shotgun (WGS) entry which is preliminary data.</text>
</comment>
<evidence type="ECO:0008006" key="4">
    <source>
        <dbReference type="Google" id="ProtNLM"/>
    </source>
</evidence>
<dbReference type="RefSeq" id="WP_323324908.1">
    <property type="nucleotide sequence ID" value="NZ_JAYFSI010000001.1"/>
</dbReference>
<dbReference type="Proteomes" id="UP001304298">
    <property type="component" value="Unassembled WGS sequence"/>
</dbReference>
<feature type="transmembrane region" description="Helical" evidence="1">
    <location>
        <begin position="143"/>
        <end position="165"/>
    </location>
</feature>
<feature type="transmembrane region" description="Helical" evidence="1">
    <location>
        <begin position="108"/>
        <end position="131"/>
    </location>
</feature>
<feature type="transmembrane region" description="Helical" evidence="1">
    <location>
        <begin position="29"/>
        <end position="50"/>
    </location>
</feature>
<keyword evidence="3" id="KW-1185">Reference proteome</keyword>
<evidence type="ECO:0000313" key="3">
    <source>
        <dbReference type="Proteomes" id="UP001304298"/>
    </source>
</evidence>
<reference evidence="2 3" key="1">
    <citation type="submission" date="2023-12" db="EMBL/GenBank/DDBJ databases">
        <title>Amycolatopsis sp. V23-08.</title>
        <authorList>
            <person name="Somphong A."/>
        </authorList>
    </citation>
    <scope>NUCLEOTIDE SEQUENCE [LARGE SCALE GENOMIC DNA]</scope>
    <source>
        <strain evidence="2 3">V23-08</strain>
    </source>
</reference>
<sequence length="311" mass="33215">MRILTLVLLAPFTAEFLLGDQYLAGTPELGRQLGMFALYVAFYGAAALLIREAARRAGRGWPTILTLALAFGVFEEGLLTQTLFNPHYLGLDLLSFGHVPGLGIGGPWTLYVLTLHVVWSIGAPIAVAETLFGREPWLKKVGLSLWSVSLVVGAVATFAITYSFAPFVAPVAQLAGAALVVVALAVAAFRFRAPAWTSTPGRPWVAFALGLGASTAFQLVFRLMDSLPWLMVGLLLVIELATVFAVTRLRPPAFPLAAGALITYCWLGLKTASEAGSTAVFEQSALILVTVALLVVTVRRVRTPVSVLKVH</sequence>
<organism evidence="2 3">
    <name type="scientific">Amycolatopsis heterodermiae</name>
    <dbReference type="NCBI Taxonomy" id="3110235"/>
    <lineage>
        <taxon>Bacteria</taxon>
        <taxon>Bacillati</taxon>
        <taxon>Actinomycetota</taxon>
        <taxon>Actinomycetes</taxon>
        <taxon>Pseudonocardiales</taxon>
        <taxon>Pseudonocardiaceae</taxon>
        <taxon>Amycolatopsis</taxon>
    </lineage>
</organism>
<feature type="transmembrane region" description="Helical" evidence="1">
    <location>
        <begin position="62"/>
        <end position="84"/>
    </location>
</feature>
<feature type="transmembrane region" description="Helical" evidence="1">
    <location>
        <begin position="203"/>
        <end position="221"/>
    </location>
</feature>
<keyword evidence="1" id="KW-0812">Transmembrane</keyword>
<evidence type="ECO:0000313" key="2">
    <source>
        <dbReference type="EMBL" id="MEA5359646.1"/>
    </source>
</evidence>
<feature type="transmembrane region" description="Helical" evidence="1">
    <location>
        <begin position="227"/>
        <end position="246"/>
    </location>
</feature>